<dbReference type="Proteomes" id="UP000054560">
    <property type="component" value="Unassembled WGS sequence"/>
</dbReference>
<gene>
    <name evidence="2" type="ORF">SARC_05387</name>
</gene>
<dbReference type="GeneID" id="25905891"/>
<accession>A0A0L0G2A3</accession>
<reference evidence="2 3" key="1">
    <citation type="submission" date="2011-02" db="EMBL/GenBank/DDBJ databases">
        <title>The Genome Sequence of Sphaeroforma arctica JP610.</title>
        <authorList>
            <consortium name="The Broad Institute Genome Sequencing Platform"/>
            <person name="Russ C."/>
            <person name="Cuomo C."/>
            <person name="Young S.K."/>
            <person name="Zeng Q."/>
            <person name="Gargeya S."/>
            <person name="Alvarado L."/>
            <person name="Berlin A."/>
            <person name="Chapman S.B."/>
            <person name="Chen Z."/>
            <person name="Freedman E."/>
            <person name="Gellesch M."/>
            <person name="Goldberg J."/>
            <person name="Griggs A."/>
            <person name="Gujja S."/>
            <person name="Heilman E."/>
            <person name="Heiman D."/>
            <person name="Howarth C."/>
            <person name="Mehta T."/>
            <person name="Neiman D."/>
            <person name="Pearson M."/>
            <person name="Roberts A."/>
            <person name="Saif S."/>
            <person name="Shea T."/>
            <person name="Shenoy N."/>
            <person name="Sisk P."/>
            <person name="Stolte C."/>
            <person name="Sykes S."/>
            <person name="White J."/>
            <person name="Yandava C."/>
            <person name="Burger G."/>
            <person name="Gray M.W."/>
            <person name="Holland P.W.H."/>
            <person name="King N."/>
            <person name="Lang F.B.F."/>
            <person name="Roger A.J."/>
            <person name="Ruiz-Trillo I."/>
            <person name="Haas B."/>
            <person name="Nusbaum C."/>
            <person name="Birren B."/>
        </authorList>
    </citation>
    <scope>NUCLEOTIDE SEQUENCE [LARGE SCALE GENOMIC DNA]</scope>
    <source>
        <strain evidence="2 3">JP610</strain>
    </source>
</reference>
<sequence length="179" mass="20435">MTFINGVLDVAPRIAQTLVETCWTIWRRNIALINNIIPNEVILQRTLTVQQQRNGQITTPSDVDFTDRDQRNPEPLRGTRSASQTAHQFVQEAMGDSLMARRMLGRTPSNQVMSASGDMSDDLEAEHRTNNAILQQTLTVQQQGDERITTPSDVDFTDRDQRNPKPLEAHVRHRRLHIK</sequence>
<protein>
    <submittedName>
        <fullName evidence="2">Uncharacterized protein</fullName>
    </submittedName>
</protein>
<feature type="compositionally biased region" description="Polar residues" evidence="1">
    <location>
        <begin position="50"/>
        <end position="61"/>
    </location>
</feature>
<feature type="compositionally biased region" description="Basic and acidic residues" evidence="1">
    <location>
        <begin position="156"/>
        <end position="166"/>
    </location>
</feature>
<dbReference type="RefSeq" id="XP_014156225.1">
    <property type="nucleotide sequence ID" value="XM_014300750.1"/>
</dbReference>
<dbReference type="EMBL" id="KQ241937">
    <property type="protein sequence ID" value="KNC82323.1"/>
    <property type="molecule type" value="Genomic_DNA"/>
</dbReference>
<proteinExistence type="predicted"/>
<feature type="region of interest" description="Disordered" evidence="1">
    <location>
        <begin position="140"/>
        <end position="166"/>
    </location>
</feature>
<organism evidence="2 3">
    <name type="scientific">Sphaeroforma arctica JP610</name>
    <dbReference type="NCBI Taxonomy" id="667725"/>
    <lineage>
        <taxon>Eukaryota</taxon>
        <taxon>Ichthyosporea</taxon>
        <taxon>Ichthyophonida</taxon>
        <taxon>Sphaeroforma</taxon>
    </lineage>
</organism>
<evidence type="ECO:0000256" key="1">
    <source>
        <dbReference type="SAM" id="MobiDB-lite"/>
    </source>
</evidence>
<feature type="region of interest" description="Disordered" evidence="1">
    <location>
        <begin position="50"/>
        <end position="86"/>
    </location>
</feature>
<dbReference type="AlphaFoldDB" id="A0A0L0G2A3"/>
<evidence type="ECO:0000313" key="3">
    <source>
        <dbReference type="Proteomes" id="UP000054560"/>
    </source>
</evidence>
<feature type="compositionally biased region" description="Basic and acidic residues" evidence="1">
    <location>
        <begin position="65"/>
        <end position="74"/>
    </location>
</feature>
<evidence type="ECO:0000313" key="2">
    <source>
        <dbReference type="EMBL" id="KNC82323.1"/>
    </source>
</evidence>
<keyword evidence="3" id="KW-1185">Reference proteome</keyword>
<name>A0A0L0G2A3_9EUKA</name>